<evidence type="ECO:0000313" key="4">
    <source>
        <dbReference type="EMBL" id="CAF3764769.1"/>
    </source>
</evidence>
<evidence type="ECO:0000313" key="1">
    <source>
        <dbReference type="EMBL" id="CAF0853388.1"/>
    </source>
</evidence>
<evidence type="ECO:0000313" key="5">
    <source>
        <dbReference type="Proteomes" id="UP000663829"/>
    </source>
</evidence>
<dbReference type="Proteomes" id="UP000663829">
    <property type="component" value="Unassembled WGS sequence"/>
</dbReference>
<dbReference type="Proteomes" id="UP000681722">
    <property type="component" value="Unassembled WGS sequence"/>
</dbReference>
<dbReference type="Proteomes" id="UP000677228">
    <property type="component" value="Unassembled WGS sequence"/>
</dbReference>
<dbReference type="EMBL" id="CAJNOQ010000943">
    <property type="protein sequence ID" value="CAF0853388.1"/>
    <property type="molecule type" value="Genomic_DNA"/>
</dbReference>
<dbReference type="AlphaFoldDB" id="A0A813VZR9"/>
<comment type="caution">
    <text evidence="1">The sequence shown here is derived from an EMBL/GenBank/DDBJ whole genome shotgun (WGS) entry which is preliminary data.</text>
</comment>
<name>A0A813VZR9_9BILA</name>
<protein>
    <submittedName>
        <fullName evidence="1">Uncharacterized protein</fullName>
    </submittedName>
</protein>
<proteinExistence type="predicted"/>
<sequence length="73" mass="8541">MGVSCRSFFHLLHENVIDDLKWCESKQSGGNEADLTSRMSKPRQFHNKHIVLKYDDVIHKGRSRHTVLRKQGH</sequence>
<dbReference type="EMBL" id="CAJOBC010000943">
    <property type="protein sequence ID" value="CAF3641093.1"/>
    <property type="molecule type" value="Genomic_DNA"/>
</dbReference>
<organism evidence="1 5">
    <name type="scientific">Didymodactylos carnosus</name>
    <dbReference type="NCBI Taxonomy" id="1234261"/>
    <lineage>
        <taxon>Eukaryota</taxon>
        <taxon>Metazoa</taxon>
        <taxon>Spiralia</taxon>
        <taxon>Gnathifera</taxon>
        <taxon>Rotifera</taxon>
        <taxon>Eurotatoria</taxon>
        <taxon>Bdelloidea</taxon>
        <taxon>Philodinida</taxon>
        <taxon>Philodinidae</taxon>
        <taxon>Didymodactylos</taxon>
    </lineage>
</organism>
<accession>A0A813VZR9</accession>
<evidence type="ECO:0000313" key="3">
    <source>
        <dbReference type="EMBL" id="CAF3641093.1"/>
    </source>
</evidence>
<dbReference type="EMBL" id="CAJNOK010006148">
    <property type="protein sequence ID" value="CAF0995017.1"/>
    <property type="molecule type" value="Genomic_DNA"/>
</dbReference>
<reference evidence="1" key="1">
    <citation type="submission" date="2021-02" db="EMBL/GenBank/DDBJ databases">
        <authorList>
            <person name="Nowell W R."/>
        </authorList>
    </citation>
    <scope>NUCLEOTIDE SEQUENCE</scope>
</reference>
<gene>
    <name evidence="1" type="ORF">GPM918_LOCUS6195</name>
    <name evidence="2" type="ORF">OVA965_LOCUS14266</name>
    <name evidence="3" type="ORF">SRO942_LOCUS6195</name>
    <name evidence="4" type="ORF">TMI583_LOCUS14269</name>
</gene>
<dbReference type="Proteomes" id="UP000682733">
    <property type="component" value="Unassembled WGS sequence"/>
</dbReference>
<evidence type="ECO:0000313" key="2">
    <source>
        <dbReference type="EMBL" id="CAF0995017.1"/>
    </source>
</evidence>
<dbReference type="EMBL" id="CAJOBA010006155">
    <property type="protein sequence ID" value="CAF3764769.1"/>
    <property type="molecule type" value="Genomic_DNA"/>
</dbReference>
<keyword evidence="5" id="KW-1185">Reference proteome</keyword>